<dbReference type="NCBIfam" id="NF008101">
    <property type="entry name" value="PRK10846.1"/>
    <property type="match status" value="1"/>
</dbReference>
<dbReference type="EC" id="6.3.2.12" evidence="5"/>
<comment type="catalytic activity">
    <reaction evidence="19">
        <text>(6R)-5,10-methylenetetrahydrofolyl-(gamma-L-Glu)(n) + L-glutamate + ATP = (6R)-5,10-methylenetetrahydrofolyl-(gamma-L-Glu)(n+1) + ADP + phosphate + H(+)</text>
        <dbReference type="Rhea" id="RHEA:51912"/>
        <dbReference type="Rhea" id="RHEA-COMP:13257"/>
        <dbReference type="Rhea" id="RHEA-COMP:13258"/>
        <dbReference type="ChEBI" id="CHEBI:15378"/>
        <dbReference type="ChEBI" id="CHEBI:29985"/>
        <dbReference type="ChEBI" id="CHEBI:30616"/>
        <dbReference type="ChEBI" id="CHEBI:43474"/>
        <dbReference type="ChEBI" id="CHEBI:136572"/>
        <dbReference type="ChEBI" id="CHEBI:456216"/>
        <dbReference type="EC" id="6.3.2.17"/>
    </reaction>
</comment>
<evidence type="ECO:0000256" key="19">
    <source>
        <dbReference type="ARBA" id="ARBA00049035"/>
    </source>
</evidence>
<dbReference type="PROSITE" id="PS01012">
    <property type="entry name" value="FOLYLPOLYGLU_SYNT_2"/>
    <property type="match status" value="1"/>
</dbReference>
<dbReference type="SUPFAM" id="SSF53623">
    <property type="entry name" value="MurD-like peptide ligases, catalytic domain"/>
    <property type="match status" value="1"/>
</dbReference>
<dbReference type="PANTHER" id="PTHR11136">
    <property type="entry name" value="FOLYLPOLYGLUTAMATE SYNTHASE-RELATED"/>
    <property type="match status" value="1"/>
</dbReference>
<keyword evidence="25" id="KW-1185">Reference proteome</keyword>
<feature type="domain" description="Mur ligase central" evidence="23">
    <location>
        <begin position="57"/>
        <end position="221"/>
    </location>
</feature>
<dbReference type="InterPro" id="IPR036565">
    <property type="entry name" value="Mur-like_cat_sf"/>
</dbReference>
<dbReference type="GO" id="GO:0005737">
    <property type="term" value="C:cytoplasm"/>
    <property type="evidence" value="ECO:0007669"/>
    <property type="project" value="TreeGrafter"/>
</dbReference>
<dbReference type="SUPFAM" id="SSF53244">
    <property type="entry name" value="MurD-like peptide ligases, peptide-binding domain"/>
    <property type="match status" value="1"/>
</dbReference>
<dbReference type="NCBIfam" id="TIGR01499">
    <property type="entry name" value="folC"/>
    <property type="match status" value="1"/>
</dbReference>
<dbReference type="GO" id="GO:0046654">
    <property type="term" value="P:tetrahydrofolate biosynthetic process"/>
    <property type="evidence" value="ECO:0007669"/>
    <property type="project" value="UniProtKB-UniPathway"/>
</dbReference>
<evidence type="ECO:0000256" key="15">
    <source>
        <dbReference type="ARBA" id="ARBA00030592"/>
    </source>
</evidence>
<feature type="domain" description="Mur ligase C-terminal" evidence="22">
    <location>
        <begin position="291"/>
        <end position="411"/>
    </location>
</feature>
<protein>
    <recommendedName>
        <fullName evidence="7">Dihydrofolate synthase/folylpolyglutamate synthase</fullName>
        <ecNumber evidence="5">6.3.2.12</ecNumber>
        <ecNumber evidence="6">6.3.2.17</ecNumber>
    </recommendedName>
    <alternativeName>
        <fullName evidence="16">Folylpoly-gamma-glutamate synthetase-dihydrofolate synthetase</fullName>
    </alternativeName>
    <alternativeName>
        <fullName evidence="14">Folylpolyglutamate synthetase</fullName>
    </alternativeName>
    <alternativeName>
        <fullName evidence="15">Tetrahydrofolylpolyglutamate synthase</fullName>
    </alternativeName>
</protein>
<gene>
    <name evidence="24" type="ORF">EIK76_14365</name>
</gene>
<evidence type="ECO:0000256" key="4">
    <source>
        <dbReference type="ARBA" id="ARBA00008276"/>
    </source>
</evidence>
<dbReference type="RefSeq" id="WP_046520612.1">
    <property type="nucleotide sequence ID" value="NZ_LAVS01000086.1"/>
</dbReference>
<keyword evidence="11 21" id="KW-0067">ATP-binding</keyword>
<dbReference type="AlphaFoldDB" id="A0A3P3QEK3"/>
<keyword evidence="13" id="KW-0289">Folate biosynthesis</keyword>
<evidence type="ECO:0000256" key="9">
    <source>
        <dbReference type="ARBA" id="ARBA00022723"/>
    </source>
</evidence>
<dbReference type="GO" id="GO:0004326">
    <property type="term" value="F:tetrahydrofolylpolyglutamate synthase activity"/>
    <property type="evidence" value="ECO:0007669"/>
    <property type="project" value="UniProtKB-EC"/>
</dbReference>
<dbReference type="PANTHER" id="PTHR11136:SF0">
    <property type="entry name" value="DIHYDROFOLATE SYNTHETASE-RELATED"/>
    <property type="match status" value="1"/>
</dbReference>
<dbReference type="Proteomes" id="UP000276260">
    <property type="component" value="Unassembled WGS sequence"/>
</dbReference>
<dbReference type="UniPathway" id="UPA00077">
    <property type="reaction ID" value="UER00157"/>
</dbReference>
<evidence type="ECO:0000256" key="2">
    <source>
        <dbReference type="ARBA" id="ARBA00004799"/>
    </source>
</evidence>
<keyword evidence="9" id="KW-0479">Metal-binding</keyword>
<dbReference type="InterPro" id="IPR013221">
    <property type="entry name" value="Mur_ligase_cen"/>
</dbReference>
<dbReference type="Gene3D" id="3.40.1190.10">
    <property type="entry name" value="Mur-like, catalytic domain"/>
    <property type="match status" value="1"/>
</dbReference>
<evidence type="ECO:0000256" key="7">
    <source>
        <dbReference type="ARBA" id="ARBA00019357"/>
    </source>
</evidence>
<comment type="similarity">
    <text evidence="4 21">Belongs to the folylpolyglutamate synthase family.</text>
</comment>
<name>A0A3P3QEK3_9GAMM</name>
<dbReference type="EMBL" id="RRCF01000004">
    <property type="protein sequence ID" value="RRJ19632.1"/>
    <property type="molecule type" value="Genomic_DNA"/>
</dbReference>
<evidence type="ECO:0000256" key="18">
    <source>
        <dbReference type="ARBA" id="ARBA00047808"/>
    </source>
</evidence>
<evidence type="ECO:0000256" key="11">
    <source>
        <dbReference type="ARBA" id="ARBA00022840"/>
    </source>
</evidence>
<comment type="pathway">
    <text evidence="3">Cofactor biosynthesis; tetrahydrofolylpolyglutamate biosynthesis.</text>
</comment>
<evidence type="ECO:0000256" key="5">
    <source>
        <dbReference type="ARBA" id="ARBA00013023"/>
    </source>
</evidence>
<evidence type="ECO:0000256" key="6">
    <source>
        <dbReference type="ARBA" id="ARBA00013025"/>
    </source>
</evidence>
<evidence type="ECO:0000256" key="17">
    <source>
        <dbReference type="ARBA" id="ARBA00047493"/>
    </source>
</evidence>
<evidence type="ECO:0000259" key="23">
    <source>
        <dbReference type="Pfam" id="PF08245"/>
    </source>
</evidence>
<accession>A0A3P3QEK3</accession>
<evidence type="ECO:0000313" key="24">
    <source>
        <dbReference type="EMBL" id="RRJ19632.1"/>
    </source>
</evidence>
<comment type="pathway">
    <text evidence="2">Cofactor biosynthesis; tetrahydrofolate biosynthesis; 7,8-dihydrofolate from 2-amino-4-hydroxy-6-hydroxymethyl-7,8-dihydropteridine diphosphate and 4-aminobenzoate: step 2/2.</text>
</comment>
<evidence type="ECO:0000256" key="20">
    <source>
        <dbReference type="ARBA" id="ARBA00049161"/>
    </source>
</evidence>
<keyword evidence="12" id="KW-0460">Magnesium</keyword>
<evidence type="ECO:0000313" key="25">
    <source>
        <dbReference type="Proteomes" id="UP000276260"/>
    </source>
</evidence>
<dbReference type="InterPro" id="IPR004101">
    <property type="entry name" value="Mur_ligase_C"/>
</dbReference>
<dbReference type="GO" id="GO:0046656">
    <property type="term" value="P:folic acid biosynthetic process"/>
    <property type="evidence" value="ECO:0007669"/>
    <property type="project" value="UniProtKB-KW"/>
</dbReference>
<dbReference type="EC" id="6.3.2.17" evidence="6"/>
<evidence type="ECO:0000256" key="1">
    <source>
        <dbReference type="ARBA" id="ARBA00002714"/>
    </source>
</evidence>
<dbReference type="InterPro" id="IPR001645">
    <property type="entry name" value="Folylpolyglutamate_synth"/>
</dbReference>
<evidence type="ECO:0000256" key="3">
    <source>
        <dbReference type="ARBA" id="ARBA00005150"/>
    </source>
</evidence>
<comment type="catalytic activity">
    <reaction evidence="20">
        <text>7,8-dihydropteroate + L-glutamate + ATP = 7,8-dihydrofolate + ADP + phosphate + H(+)</text>
        <dbReference type="Rhea" id="RHEA:23584"/>
        <dbReference type="ChEBI" id="CHEBI:15378"/>
        <dbReference type="ChEBI" id="CHEBI:17839"/>
        <dbReference type="ChEBI" id="CHEBI:29985"/>
        <dbReference type="ChEBI" id="CHEBI:30616"/>
        <dbReference type="ChEBI" id="CHEBI:43474"/>
        <dbReference type="ChEBI" id="CHEBI:57451"/>
        <dbReference type="ChEBI" id="CHEBI:456216"/>
        <dbReference type="EC" id="6.3.2.12"/>
    </reaction>
</comment>
<evidence type="ECO:0000256" key="12">
    <source>
        <dbReference type="ARBA" id="ARBA00022842"/>
    </source>
</evidence>
<evidence type="ECO:0000256" key="14">
    <source>
        <dbReference type="ARBA" id="ARBA00030048"/>
    </source>
</evidence>
<comment type="function">
    <text evidence="1">Functions in two distinct reactions of the de novo folate biosynthetic pathway. Catalyzes the addition of a glutamate residue to dihydropteroate (7,8-dihydropteroate or H2Pte) to form dihydrofolate (7,8-dihydrofolate monoglutamate or H2Pte-Glu). Also catalyzes successive additions of L-glutamate to tetrahydrofolate or 10-formyltetrahydrofolate or 5,10-methylenetetrahydrofolate, leading to folylpolyglutamate derivatives.</text>
</comment>
<dbReference type="InterPro" id="IPR036615">
    <property type="entry name" value="Mur_ligase_C_dom_sf"/>
</dbReference>
<comment type="caution">
    <text evidence="24">The sequence shown here is derived from an EMBL/GenBank/DDBJ whole genome shotgun (WGS) entry which is preliminary data.</text>
</comment>
<evidence type="ECO:0000259" key="22">
    <source>
        <dbReference type="Pfam" id="PF02875"/>
    </source>
</evidence>
<comment type="catalytic activity">
    <reaction evidence="17">
        <text>(6S)-5,6,7,8-tetrahydrofolyl-(gamma-L-Glu)(n) + L-glutamate + ATP = (6S)-5,6,7,8-tetrahydrofolyl-(gamma-L-Glu)(n+1) + ADP + phosphate + H(+)</text>
        <dbReference type="Rhea" id="RHEA:10580"/>
        <dbReference type="Rhea" id="RHEA-COMP:14738"/>
        <dbReference type="Rhea" id="RHEA-COMP:14740"/>
        <dbReference type="ChEBI" id="CHEBI:15378"/>
        <dbReference type="ChEBI" id="CHEBI:29985"/>
        <dbReference type="ChEBI" id="CHEBI:30616"/>
        <dbReference type="ChEBI" id="CHEBI:43474"/>
        <dbReference type="ChEBI" id="CHEBI:141005"/>
        <dbReference type="ChEBI" id="CHEBI:456216"/>
        <dbReference type="EC" id="6.3.2.17"/>
    </reaction>
</comment>
<evidence type="ECO:0000256" key="13">
    <source>
        <dbReference type="ARBA" id="ARBA00022909"/>
    </source>
</evidence>
<dbReference type="Gene3D" id="3.90.190.20">
    <property type="entry name" value="Mur ligase, C-terminal domain"/>
    <property type="match status" value="1"/>
</dbReference>
<keyword evidence="10 21" id="KW-0547">Nucleotide-binding</keyword>
<dbReference type="Pfam" id="PF08245">
    <property type="entry name" value="Mur_ligase_M"/>
    <property type="match status" value="1"/>
</dbReference>
<dbReference type="Pfam" id="PF02875">
    <property type="entry name" value="Mur_ligase_C"/>
    <property type="match status" value="1"/>
</dbReference>
<evidence type="ECO:0000256" key="16">
    <source>
        <dbReference type="ARBA" id="ARBA00032510"/>
    </source>
</evidence>
<evidence type="ECO:0000256" key="10">
    <source>
        <dbReference type="ARBA" id="ARBA00022741"/>
    </source>
</evidence>
<dbReference type="GO" id="GO:0008841">
    <property type="term" value="F:dihydrofolate synthase activity"/>
    <property type="evidence" value="ECO:0007669"/>
    <property type="project" value="UniProtKB-EC"/>
</dbReference>
<dbReference type="GO" id="GO:0005524">
    <property type="term" value="F:ATP binding"/>
    <property type="evidence" value="ECO:0007669"/>
    <property type="project" value="UniProtKB-KW"/>
</dbReference>
<dbReference type="InterPro" id="IPR018109">
    <property type="entry name" value="Folylpolyglutamate_synth_CS"/>
</dbReference>
<evidence type="ECO:0000256" key="21">
    <source>
        <dbReference type="PIRNR" id="PIRNR001563"/>
    </source>
</evidence>
<dbReference type="OrthoDB" id="9809356at2"/>
<dbReference type="GO" id="GO:0046872">
    <property type="term" value="F:metal ion binding"/>
    <property type="evidence" value="ECO:0007669"/>
    <property type="project" value="UniProtKB-KW"/>
</dbReference>
<proteinExistence type="inferred from homology"/>
<sequence length="426" mass="46839">MTNLLSPASQSCQTLTDWLCYIEQKHPQHQIELGLGRVLRIAQRADLHLLPGKKILIAGTNGKGTTARTLEQLCAVQGLSVGVYSSPHLLQFNERLRVNGDDVADRLWCDAFAFIEQLRGDIELTYFEFTTLASFYLLKQQQPDICLIEVGLGGRLDATNIIEPDLSILTTVDLDHQDYLGPDRDSIGREKAGVFRAGKPAIIGEVDIPQSVINSSHEIQARLLCINTDYKYKVTDSGFSWHGVHSSLDGLPLTAVPLQNIATALTALEALDLLPSQQQAAKVLAELSLPGRMQWLSKTPGILLDVAHNPQSAGYLAAQLEFIKQRYARVHLLVGMLKDKDIQQSLAPFHALANHWHLVDLPGVRGAQADVLVQYLPALSSYSCYANLESGYQQALSLMQPNDLLVIFGSFVTVSAVLALQKETDV</sequence>
<keyword evidence="8 21" id="KW-0436">Ligase</keyword>
<organism evidence="24 25">
    <name type="scientific">Rheinheimera mesophila</name>
    <dbReference type="NCBI Taxonomy" id="1547515"/>
    <lineage>
        <taxon>Bacteria</taxon>
        <taxon>Pseudomonadati</taxon>
        <taxon>Pseudomonadota</taxon>
        <taxon>Gammaproteobacteria</taxon>
        <taxon>Chromatiales</taxon>
        <taxon>Chromatiaceae</taxon>
        <taxon>Rheinheimera</taxon>
    </lineage>
</organism>
<reference evidence="24 25" key="1">
    <citation type="submission" date="2018-11" db="EMBL/GenBank/DDBJ databases">
        <title>Draft genome analysis of Rheinheimera mesophila isolated from an industrial waste site.</title>
        <authorList>
            <person name="Yu Q."/>
            <person name="Qi Y."/>
            <person name="Zhang H."/>
            <person name="Lu Y."/>
            <person name="Pu J."/>
        </authorList>
    </citation>
    <scope>NUCLEOTIDE SEQUENCE [LARGE SCALE GENOMIC DNA]</scope>
    <source>
        <strain evidence="24 25">IITR13</strain>
    </source>
</reference>
<dbReference type="PIRSF" id="PIRSF001563">
    <property type="entry name" value="Folylpolyglu_synth"/>
    <property type="match status" value="1"/>
</dbReference>
<comment type="catalytic activity">
    <reaction evidence="18">
        <text>10-formyltetrahydrofolyl-(gamma-L-Glu)(n) + L-glutamate + ATP = 10-formyltetrahydrofolyl-(gamma-L-Glu)(n+1) + ADP + phosphate + H(+)</text>
        <dbReference type="Rhea" id="RHEA:51904"/>
        <dbReference type="Rhea" id="RHEA-COMP:13088"/>
        <dbReference type="Rhea" id="RHEA-COMP:14300"/>
        <dbReference type="ChEBI" id="CHEBI:15378"/>
        <dbReference type="ChEBI" id="CHEBI:29985"/>
        <dbReference type="ChEBI" id="CHEBI:30616"/>
        <dbReference type="ChEBI" id="CHEBI:43474"/>
        <dbReference type="ChEBI" id="CHEBI:134413"/>
        <dbReference type="ChEBI" id="CHEBI:456216"/>
        <dbReference type="EC" id="6.3.2.17"/>
    </reaction>
</comment>
<evidence type="ECO:0000256" key="8">
    <source>
        <dbReference type="ARBA" id="ARBA00022598"/>
    </source>
</evidence>